<accession>A0AA42DQZ2</accession>
<evidence type="ECO:0000256" key="2">
    <source>
        <dbReference type="ARBA" id="ARBA00023125"/>
    </source>
</evidence>
<dbReference type="Gene3D" id="3.40.50.1390">
    <property type="entry name" value="Resolvase, N-terminal catalytic domain"/>
    <property type="match status" value="1"/>
</dbReference>
<evidence type="ECO:0000256" key="4">
    <source>
        <dbReference type="PIRSR" id="PIRSR606118-50"/>
    </source>
</evidence>
<dbReference type="InterPro" id="IPR011109">
    <property type="entry name" value="DNA_bind_recombinase_dom"/>
</dbReference>
<feature type="active site" description="O-(5'-phospho-DNA)-serine intermediate" evidence="4 5">
    <location>
        <position position="10"/>
    </location>
</feature>
<dbReference type="EMBL" id="JAQIFT010000068">
    <property type="protein sequence ID" value="MDA3733615.1"/>
    <property type="molecule type" value="Genomic_DNA"/>
</dbReference>
<dbReference type="SUPFAM" id="SSF53041">
    <property type="entry name" value="Resolvase-like"/>
    <property type="match status" value="1"/>
</dbReference>
<evidence type="ECO:0000256" key="5">
    <source>
        <dbReference type="PROSITE-ProRule" id="PRU10137"/>
    </source>
</evidence>
<dbReference type="PANTHER" id="PTHR30461:SF23">
    <property type="entry name" value="DNA RECOMBINASE-RELATED"/>
    <property type="match status" value="1"/>
</dbReference>
<dbReference type="Gene3D" id="3.90.1750.20">
    <property type="entry name" value="Putative Large Serine Recombinase, Chain B, Domain 2"/>
    <property type="match status" value="1"/>
</dbReference>
<dbReference type="InterPro" id="IPR036162">
    <property type="entry name" value="Resolvase-like_N_sf"/>
</dbReference>
<dbReference type="CDD" id="cd03768">
    <property type="entry name" value="SR_ResInv"/>
    <property type="match status" value="1"/>
</dbReference>
<evidence type="ECO:0000259" key="7">
    <source>
        <dbReference type="PROSITE" id="PS51736"/>
    </source>
</evidence>
<feature type="domain" description="Resolvase/invertase-type recombinase catalytic" evidence="7">
    <location>
        <begin position="2"/>
        <end position="149"/>
    </location>
</feature>
<gene>
    <name evidence="9" type="ORF">PBV87_19275</name>
</gene>
<name>A0AA42DQZ2_9FIRM</name>
<dbReference type="InterPro" id="IPR006118">
    <property type="entry name" value="Recombinase_CS"/>
</dbReference>
<evidence type="ECO:0000313" key="9">
    <source>
        <dbReference type="EMBL" id="MDA3733615.1"/>
    </source>
</evidence>
<evidence type="ECO:0000313" key="10">
    <source>
        <dbReference type="Proteomes" id="UP001169242"/>
    </source>
</evidence>
<dbReference type="Proteomes" id="UP001169242">
    <property type="component" value="Unassembled WGS sequence"/>
</dbReference>
<keyword evidence="3" id="KW-0233">DNA recombination</keyword>
<evidence type="ECO:0000256" key="3">
    <source>
        <dbReference type="ARBA" id="ARBA00023172"/>
    </source>
</evidence>
<dbReference type="PROSITE" id="PS51736">
    <property type="entry name" value="RECOMBINASES_3"/>
    <property type="match status" value="1"/>
</dbReference>
<dbReference type="RefSeq" id="WP_271013420.1">
    <property type="nucleotide sequence ID" value="NZ_JAQIFT010000068.1"/>
</dbReference>
<dbReference type="InterPro" id="IPR038109">
    <property type="entry name" value="DNA_bind_recomb_sf"/>
</dbReference>
<comment type="caution">
    <text evidence="9">The sequence shown here is derived from an EMBL/GenBank/DDBJ whole genome shotgun (WGS) entry which is preliminary data.</text>
</comment>
<dbReference type="PROSITE" id="PS51737">
    <property type="entry name" value="RECOMBINASE_DNA_BIND"/>
    <property type="match status" value="1"/>
</dbReference>
<dbReference type="AlphaFoldDB" id="A0AA42DQZ2"/>
<dbReference type="Pfam" id="PF07508">
    <property type="entry name" value="Recombinase"/>
    <property type="match status" value="1"/>
</dbReference>
<dbReference type="PROSITE" id="PS00397">
    <property type="entry name" value="RECOMBINASES_1"/>
    <property type="match status" value="1"/>
</dbReference>
<dbReference type="SMART" id="SM00857">
    <property type="entry name" value="Resolvase"/>
    <property type="match status" value="1"/>
</dbReference>
<dbReference type="GO" id="GO:0003677">
    <property type="term" value="F:DNA binding"/>
    <property type="evidence" value="ECO:0007669"/>
    <property type="project" value="UniProtKB-KW"/>
</dbReference>
<dbReference type="PANTHER" id="PTHR30461">
    <property type="entry name" value="DNA-INVERTASE FROM LAMBDOID PROPHAGE"/>
    <property type="match status" value="1"/>
</dbReference>
<dbReference type="GO" id="GO:0000150">
    <property type="term" value="F:DNA strand exchange activity"/>
    <property type="evidence" value="ECO:0007669"/>
    <property type="project" value="InterPro"/>
</dbReference>
<keyword evidence="2" id="KW-0238">DNA-binding</keyword>
<dbReference type="Pfam" id="PF13408">
    <property type="entry name" value="Zn_ribbon_recom"/>
    <property type="match status" value="1"/>
</dbReference>
<keyword evidence="1" id="KW-0229">DNA integration</keyword>
<keyword evidence="10" id="KW-1185">Reference proteome</keyword>
<sequence length="638" mass="74490">MKAALYIRVSTHFQIDKDSLPFQRQELINYSKYVLGNDNYQIFEDAGYSAKNTDRPSYQAMMSRIRSGEFTHLIVWKIDRVSRNLLDFSSMYEELKKYNVTFISKNEQFDTSSAMGEAMLKIILVFAELERKLTAERVTSIMLSRAEKGLWNGATVPLGYKWSDEIKFPVIDENEASTVRLIYDLYLKLRSTTKIAQHLNTNHIPTKRNGTWVAKTVNDILRNPFYIGTYRYNMKDQKRRLKKEDEWIIIEDNHEGIIDKPTFKQVQRILEDNYNGNSQYQRENIHTHIFSSLVYCSKCGTRFWAGLDSPRKKDGYRPSRYVCYKNNNGCQNIISDVTLLPFILNFIANFIRLNHSTLNNLSLKSIEKTLLRGKAFVDVIGIDHFALESTFKRMATGLHDELELNSDTATESKVIQTDEMESLEKEKKKYEKALERLESLYLFSEDSMSQKDFIFKQRDLKQHLEQVNAKLAALNIPQAKDNLADLSWLDDIQYFILMDKIQNTIGIDYREILNLIDIEVLKEFISKIVEEIHVQDKKVMSLKLSNGITYKFAYKEHTQIPTREHLLYRKYEDTLLELLKTKIQVTRKDVEEAVPLGRVTIGKLINEFIERGIIVRCGASTATYYTLVENKDLPREIL</sequence>
<evidence type="ECO:0000259" key="8">
    <source>
        <dbReference type="PROSITE" id="PS51737"/>
    </source>
</evidence>
<evidence type="ECO:0000256" key="1">
    <source>
        <dbReference type="ARBA" id="ARBA00022908"/>
    </source>
</evidence>
<feature type="coiled-coil region" evidence="6">
    <location>
        <begin position="413"/>
        <end position="440"/>
    </location>
</feature>
<keyword evidence="6" id="KW-0175">Coiled coil</keyword>
<proteinExistence type="predicted"/>
<reference evidence="9" key="1">
    <citation type="journal article" date="2023" name="Int. J. Syst. Evol. Microbiol.">
        <title>&lt;i&gt;Holtiella tumoricola&lt;/i&gt; gen. nov. sp. nov., isolated from a human clinical sample.</title>
        <authorList>
            <person name="Allen-Vercoe E."/>
            <person name="Daigneault M.C."/>
            <person name="Vancuren S.J."/>
            <person name="Cochrane K."/>
            <person name="O'Neal L.L."/>
            <person name="Sankaranarayanan K."/>
            <person name="Lawson P.A."/>
        </authorList>
    </citation>
    <scope>NUCLEOTIDE SEQUENCE</scope>
    <source>
        <strain evidence="9">CC70A</strain>
    </source>
</reference>
<feature type="domain" description="Recombinase" evidence="8">
    <location>
        <begin position="157"/>
        <end position="276"/>
    </location>
</feature>
<dbReference type="InterPro" id="IPR050639">
    <property type="entry name" value="SSR_resolvase"/>
</dbReference>
<evidence type="ECO:0000256" key="6">
    <source>
        <dbReference type="SAM" id="Coils"/>
    </source>
</evidence>
<dbReference type="Pfam" id="PF00239">
    <property type="entry name" value="Resolvase"/>
    <property type="match status" value="1"/>
</dbReference>
<dbReference type="InterPro" id="IPR025827">
    <property type="entry name" value="Zn_ribbon_recom_dom"/>
</dbReference>
<dbReference type="GO" id="GO:0015074">
    <property type="term" value="P:DNA integration"/>
    <property type="evidence" value="ECO:0007669"/>
    <property type="project" value="UniProtKB-KW"/>
</dbReference>
<organism evidence="9 10">
    <name type="scientific">Holtiella tumoricola</name>
    <dbReference type="NCBI Taxonomy" id="3018743"/>
    <lineage>
        <taxon>Bacteria</taxon>
        <taxon>Bacillati</taxon>
        <taxon>Bacillota</taxon>
        <taxon>Clostridia</taxon>
        <taxon>Lachnospirales</taxon>
        <taxon>Cellulosilyticaceae</taxon>
        <taxon>Holtiella</taxon>
    </lineage>
</organism>
<protein>
    <submittedName>
        <fullName evidence="9">Recombinase family protein</fullName>
    </submittedName>
</protein>
<dbReference type="InterPro" id="IPR006119">
    <property type="entry name" value="Resolv_N"/>
</dbReference>